<feature type="compositionally biased region" description="Basic and acidic residues" evidence="1">
    <location>
        <begin position="893"/>
        <end position="905"/>
    </location>
</feature>
<feature type="compositionally biased region" description="Basic residues" evidence="1">
    <location>
        <begin position="407"/>
        <end position="416"/>
    </location>
</feature>
<feature type="compositionally biased region" description="Basic residues" evidence="1">
    <location>
        <begin position="1"/>
        <end position="10"/>
    </location>
</feature>
<feature type="region of interest" description="Disordered" evidence="1">
    <location>
        <begin position="1014"/>
        <end position="1033"/>
    </location>
</feature>
<feature type="compositionally biased region" description="Acidic residues" evidence="1">
    <location>
        <begin position="445"/>
        <end position="457"/>
    </location>
</feature>
<dbReference type="Proteomes" id="UP000053263">
    <property type="component" value="Unassembled WGS sequence"/>
</dbReference>
<feature type="region of interest" description="Disordered" evidence="1">
    <location>
        <begin position="136"/>
        <end position="465"/>
    </location>
</feature>
<accession>A0A0C9T2I6</accession>
<feature type="compositionally biased region" description="Polar residues" evidence="1">
    <location>
        <begin position="1020"/>
        <end position="1033"/>
    </location>
</feature>
<evidence type="ECO:0000256" key="1">
    <source>
        <dbReference type="SAM" id="MobiDB-lite"/>
    </source>
</evidence>
<feature type="region of interest" description="Disordered" evidence="1">
    <location>
        <begin position="1"/>
        <end position="118"/>
    </location>
</feature>
<feature type="compositionally biased region" description="Basic and acidic residues" evidence="1">
    <location>
        <begin position="332"/>
        <end position="372"/>
    </location>
</feature>
<protein>
    <submittedName>
        <fullName evidence="2">Uncharacterized protein</fullName>
    </submittedName>
</protein>
<dbReference type="EMBL" id="KN832577">
    <property type="protein sequence ID" value="KII83484.1"/>
    <property type="molecule type" value="Genomic_DNA"/>
</dbReference>
<reference evidence="2 3" key="1">
    <citation type="submission" date="2014-06" db="EMBL/GenBank/DDBJ databases">
        <title>Evolutionary Origins and Diversification of the Mycorrhizal Mutualists.</title>
        <authorList>
            <consortium name="DOE Joint Genome Institute"/>
            <consortium name="Mycorrhizal Genomics Consortium"/>
            <person name="Kohler A."/>
            <person name="Kuo A."/>
            <person name="Nagy L.G."/>
            <person name="Floudas D."/>
            <person name="Copeland A."/>
            <person name="Barry K.W."/>
            <person name="Cichocki N."/>
            <person name="Veneault-Fourrey C."/>
            <person name="LaButti K."/>
            <person name="Lindquist E.A."/>
            <person name="Lipzen A."/>
            <person name="Lundell T."/>
            <person name="Morin E."/>
            <person name="Murat C."/>
            <person name="Riley R."/>
            <person name="Ohm R."/>
            <person name="Sun H."/>
            <person name="Tunlid A."/>
            <person name="Henrissat B."/>
            <person name="Grigoriev I.V."/>
            <person name="Hibbett D.S."/>
            <person name="Martin F."/>
        </authorList>
    </citation>
    <scope>NUCLEOTIDE SEQUENCE [LARGE SCALE GENOMIC DNA]</scope>
    <source>
        <strain evidence="2 3">FD-325 SS-3</strain>
    </source>
</reference>
<feature type="compositionally biased region" description="Low complexity" evidence="1">
    <location>
        <begin position="222"/>
        <end position="234"/>
    </location>
</feature>
<evidence type="ECO:0000313" key="2">
    <source>
        <dbReference type="EMBL" id="KII83484.1"/>
    </source>
</evidence>
<name>A0A0C9T2I6_PLICR</name>
<dbReference type="HOGENOM" id="CLU_282866_0_0_1"/>
<evidence type="ECO:0000313" key="3">
    <source>
        <dbReference type="Proteomes" id="UP000053263"/>
    </source>
</evidence>
<feature type="compositionally biased region" description="Acidic residues" evidence="1">
    <location>
        <begin position="373"/>
        <end position="389"/>
    </location>
</feature>
<organism evidence="2 3">
    <name type="scientific">Plicaturopsis crispa FD-325 SS-3</name>
    <dbReference type="NCBI Taxonomy" id="944288"/>
    <lineage>
        <taxon>Eukaryota</taxon>
        <taxon>Fungi</taxon>
        <taxon>Dikarya</taxon>
        <taxon>Basidiomycota</taxon>
        <taxon>Agaricomycotina</taxon>
        <taxon>Agaricomycetes</taxon>
        <taxon>Agaricomycetidae</taxon>
        <taxon>Amylocorticiales</taxon>
        <taxon>Amylocorticiaceae</taxon>
        <taxon>Plicatura</taxon>
        <taxon>Plicaturopsis crispa</taxon>
    </lineage>
</organism>
<proteinExistence type="predicted"/>
<sequence>MSPRATRSRRKIEQPPIAGDGGARVTRGAVAKQPKDPVPPSPPAIRKARPKRSKTTAAPSAPGGLAEPPVQLMPPTDPAASVQPATAASAARPQIIPPVNPATSGQHTRDTDGTPTACPCRISETVVAVAMQFTRANQRRHARTRTLAQQRASSMAPPKTGGLEGGEDGQGAESVHQPEQPFEVLITSKPPKPTRGMTGHGQAEYDSISGTGPSRKPLAGVPPATTRPAPRPRTSPWSNDDDPDATFKLSGRRRVDNHRTTIAQSTNDNGADQRRGIDFVAEHQQQGVAGGGTASSDGEMGDTDQGGGGDGEEPFDPALLLSPSPRSHRIISVRDAKGIKRPFDLDERSNVGHGAKREAKKKCEAKQKKGDDVSDTDADDLEEEEEFIAETEGVVGPKKAFGGKTKTATKRRRGKKQPIASPPSAANSPPRIPQHKKGKGRAVDAEEESDDDDETEDWEKIPGPFPKAAMDEADELSQLINERATAIAKKYGKHKSDVLVHAGVGLKQTRSANRWNKYGTWYAHTHPKSKDITAEEYAQEIHAAYKKLMHGKNTAARREAARPMIEFCEQLERGNIDGGMTCKAASSMMIAAHAQFTDLCRHYAMHDVVIAGVIASSGSDAAARQLAEVFGTNTSLVEFLDANAVNVRIFLDWFTNCLLSHKYSAQGVNLPLPSGMKIDAESNKVENRDAQRKGVTDMMNRKLHEHEPKATMQWKHWADLAFAKKLCIIGWPKNVTAPGPEWKKIASAAATALTAGYHANRRNPNGERVPEVQIVRWDADDIARNTEDNELANVPVVVDTDGQVLRTVMDSKAYRTSLGAERDARSNRKPIPATMKLSKRKDTARDEGEDFTDVMNNVPEDSNTEAAPSRQRATRPLPSRAQQPERTLKRKRLDKDAADIGEHATKRSHTSIVQTNMVPTSHLQVSQPGPSTNRPFRGVPAPSSRNSAQGGGPAMIHRRPAVEGPRRQPSVPRVDDDDDLPGGPAAMGFFNPQTGRYYQPRPAAPVRSSDLLVAGRQGRDSQQNPAESKPSTQNLLPFFATAPAPKAPTAAIEKSKATTKPVPLRNSMTGVTAGWATGIAQGTDRVVRTSPVMLGSSPLQSPP</sequence>
<feature type="compositionally biased region" description="Basic and acidic residues" evidence="1">
    <location>
        <begin position="271"/>
        <end position="281"/>
    </location>
</feature>
<feature type="compositionally biased region" description="Polar residues" evidence="1">
    <location>
        <begin position="910"/>
        <end position="934"/>
    </location>
</feature>
<feature type="region of interest" description="Disordered" evidence="1">
    <location>
        <begin position="817"/>
        <end position="1003"/>
    </location>
</feature>
<feature type="compositionally biased region" description="Polar residues" evidence="1">
    <location>
        <begin position="260"/>
        <end position="270"/>
    </location>
</feature>
<dbReference type="OrthoDB" id="2673524at2759"/>
<dbReference type="AlphaFoldDB" id="A0A0C9T2I6"/>
<feature type="compositionally biased region" description="Low complexity" evidence="1">
    <location>
        <begin position="418"/>
        <end position="429"/>
    </location>
</feature>
<keyword evidence="3" id="KW-1185">Reference proteome</keyword>
<feature type="compositionally biased region" description="Low complexity" evidence="1">
    <location>
        <begin position="78"/>
        <end position="91"/>
    </location>
</feature>
<gene>
    <name evidence="2" type="ORF">PLICRDRAFT_180388</name>
</gene>